<dbReference type="RefSeq" id="XP_011629826.1">
    <property type="nucleotide sequence ID" value="XM_011631524.2"/>
</dbReference>
<accession>A0A6I9VMS0</accession>
<organism evidence="3 4">
    <name type="scientific">Pogonomyrmex barbatus</name>
    <name type="common">red harvester ant</name>
    <dbReference type="NCBI Taxonomy" id="144034"/>
    <lineage>
        <taxon>Eukaryota</taxon>
        <taxon>Metazoa</taxon>
        <taxon>Ecdysozoa</taxon>
        <taxon>Arthropoda</taxon>
        <taxon>Hexapoda</taxon>
        <taxon>Insecta</taxon>
        <taxon>Pterygota</taxon>
        <taxon>Neoptera</taxon>
        <taxon>Endopterygota</taxon>
        <taxon>Hymenoptera</taxon>
        <taxon>Apocrita</taxon>
        <taxon>Aculeata</taxon>
        <taxon>Formicoidea</taxon>
        <taxon>Formicidae</taxon>
        <taxon>Myrmicinae</taxon>
        <taxon>Pogonomyrmex</taxon>
    </lineage>
</organism>
<feature type="chain" id="PRO_5027007145" evidence="1">
    <location>
        <begin position="17"/>
        <end position="718"/>
    </location>
</feature>
<dbReference type="Gene3D" id="3.40.190.10">
    <property type="entry name" value="Periplasmic binding protein-like II"/>
    <property type="match status" value="4"/>
</dbReference>
<dbReference type="SUPFAM" id="SSF53850">
    <property type="entry name" value="Periplasmic binding protein-like II"/>
    <property type="match status" value="2"/>
</dbReference>
<proteinExistence type="predicted"/>
<dbReference type="PANTHER" id="PTHR11485">
    <property type="entry name" value="TRANSFERRIN"/>
    <property type="match status" value="1"/>
</dbReference>
<dbReference type="Proteomes" id="UP000504615">
    <property type="component" value="Unplaced"/>
</dbReference>
<dbReference type="GO" id="GO:0005886">
    <property type="term" value="C:plasma membrane"/>
    <property type="evidence" value="ECO:0007669"/>
    <property type="project" value="TreeGrafter"/>
</dbReference>
<dbReference type="InterPro" id="IPR001156">
    <property type="entry name" value="Transferrin-like_dom"/>
</dbReference>
<dbReference type="SMART" id="SM00094">
    <property type="entry name" value="TR_FER"/>
    <property type="match status" value="1"/>
</dbReference>
<feature type="domain" description="Transferrin-like" evidence="2">
    <location>
        <begin position="352"/>
        <end position="686"/>
    </location>
</feature>
<dbReference type="PRINTS" id="PR00422">
    <property type="entry name" value="TRANSFERRIN"/>
</dbReference>
<evidence type="ECO:0000313" key="3">
    <source>
        <dbReference type="Proteomes" id="UP000504615"/>
    </source>
</evidence>
<dbReference type="GO" id="GO:0005769">
    <property type="term" value="C:early endosome"/>
    <property type="evidence" value="ECO:0007669"/>
    <property type="project" value="TreeGrafter"/>
</dbReference>
<protein>
    <submittedName>
        <fullName evidence="4">Transferrin-like</fullName>
    </submittedName>
</protein>
<dbReference type="CDD" id="cd13529">
    <property type="entry name" value="PBP2_transferrin"/>
    <property type="match status" value="1"/>
</dbReference>
<dbReference type="GO" id="GO:0005615">
    <property type="term" value="C:extracellular space"/>
    <property type="evidence" value="ECO:0007669"/>
    <property type="project" value="TreeGrafter"/>
</dbReference>
<dbReference type="OrthoDB" id="8183540at2759"/>
<dbReference type="PANTHER" id="PTHR11485:SF57">
    <property type="entry name" value="TRANSFERRIN"/>
    <property type="match status" value="1"/>
</dbReference>
<dbReference type="GO" id="GO:0006826">
    <property type="term" value="P:iron ion transport"/>
    <property type="evidence" value="ECO:0007669"/>
    <property type="project" value="TreeGrafter"/>
</dbReference>
<name>A0A6I9VMS0_9HYME</name>
<feature type="signal peptide" evidence="1">
    <location>
        <begin position="1"/>
        <end position="16"/>
    </location>
</feature>
<evidence type="ECO:0000259" key="2">
    <source>
        <dbReference type="PROSITE" id="PS51408"/>
    </source>
</evidence>
<dbReference type="PROSITE" id="PS51408">
    <property type="entry name" value="TRANSFERRIN_LIKE_4"/>
    <property type="match status" value="2"/>
</dbReference>
<dbReference type="GO" id="GO:0055037">
    <property type="term" value="C:recycling endosome"/>
    <property type="evidence" value="ECO:0007669"/>
    <property type="project" value="TreeGrafter"/>
</dbReference>
<sequence>MRNLVWIILLIAAARAQKYRFCAPADVNDATCISLQRGDSKVSCVHVADSAECAIRIAEGEADFGIFNAEELLLAVQFYPTVLQPILQLRHKEMQTEEFEFQTVAVIPADLTGMETAPGERLKRLRNAGLCHPGFSESQWWTDYILKHFENTVNPLQCQDNVTVIESELRNLRDFFGKACRPGEWVADPSYDRELKSKYPELCALCDDTVNCRYSNRHHHGHYGALQCLTRGYGKVAYVALKYVQEYLKTNESFQFLCPSGTVESLSSNSPCAWLQQPWSVIVARKEIEDSLKPSLFDWLRNRSQSWHYDLSKIIQEDSWAFELPEKTSAITYLSKGREIVLDNIKTCGKSIRWCTISREETIKCKWVAKAVRALGIAPSISCIQSNSTFQCFRDIQENRTDIIVIDSNYGYLARTVHKLSTILYSETEDDKNSIILAIVPEPKGDNYPITGFQDLKGKRACFPEYSGISWLSFINTARVSGVISSKSCDYPLLMSRLFSGACTPGIEDTDHSRNHISSNITSKLCSSCRHQHNTSCAVNETNRYYGDKGAMRCIDEGAGDIAFVEYGNIKDHIVDQHTYRILCKNGSLADKSGFNFDKFCALSITIDSEVVGRKNKDEQITELDTILALLKMENWLGYRANVRRPIHIYGPFNRTLNLLFKDSSAGLVSTSSTKESVLAYKELFTHVETCNGSCAVTVNFIFVALIALYHLLSNHVH</sequence>
<feature type="domain" description="Transferrin-like" evidence="2">
    <location>
        <begin position="19"/>
        <end position="347"/>
    </location>
</feature>
<dbReference type="AlphaFoldDB" id="A0A6I9VMS0"/>
<evidence type="ECO:0000256" key="1">
    <source>
        <dbReference type="SAM" id="SignalP"/>
    </source>
</evidence>
<dbReference type="Pfam" id="PF00405">
    <property type="entry name" value="Transferrin"/>
    <property type="match status" value="2"/>
</dbReference>
<dbReference type="KEGG" id="pbar:105422222"/>
<reference evidence="4" key="1">
    <citation type="submission" date="2025-08" db="UniProtKB">
        <authorList>
            <consortium name="RefSeq"/>
        </authorList>
    </citation>
    <scope>IDENTIFICATION</scope>
</reference>
<keyword evidence="3" id="KW-1185">Reference proteome</keyword>
<gene>
    <name evidence="4" type="primary">LOC105422222</name>
</gene>
<dbReference type="GeneID" id="105422222"/>
<keyword evidence="1" id="KW-0732">Signal</keyword>
<evidence type="ECO:0000313" key="4">
    <source>
        <dbReference type="RefSeq" id="XP_011629826.1"/>
    </source>
</evidence>